<dbReference type="AlphaFoldDB" id="A0A6B2LER8"/>
<sequence length="261" mass="29957">MIQICGYLLEGTHFVTSLHFTNQSFVESTNILLNTLIQNNPKVHSLSFEKVSDLNTKLLFSTLELNTSIVNLHFIETPISKEFIADLSFVLRNNTTLTSLSLNKGSIEDKEILKLSQALHKNTTLRNLRLCENEIKDKGALILEKLFLKNSTVTHISLPGNNTVANKTIIGRILLLVTKNREFDELCSYTKIWPQSHKQLSQSTRKFVEEIVLVLKNFYLPKDLQILIIIFCLHIHHTQQLTTQKLEINNKYGETFMHIPD</sequence>
<name>A0A6B2LER8_9EUKA</name>
<dbReference type="SUPFAM" id="SSF52047">
    <property type="entry name" value="RNI-like"/>
    <property type="match status" value="1"/>
</dbReference>
<dbReference type="PANTHER" id="PTHR24111:SF0">
    <property type="entry name" value="LEUCINE-RICH REPEAT-CONTAINING PROTEIN"/>
    <property type="match status" value="1"/>
</dbReference>
<keyword evidence="1" id="KW-0677">Repeat</keyword>
<protein>
    <submittedName>
        <fullName evidence="2">Uncharacterized protein</fullName>
    </submittedName>
</protein>
<dbReference type="Gene3D" id="3.80.10.10">
    <property type="entry name" value="Ribonuclease Inhibitor"/>
    <property type="match status" value="1"/>
</dbReference>
<evidence type="ECO:0000313" key="2">
    <source>
        <dbReference type="EMBL" id="NDV35228.1"/>
    </source>
</evidence>
<reference evidence="2" key="1">
    <citation type="journal article" date="2020" name="J. Eukaryot. Microbiol.">
        <title>De novo Sequencing, Assembly and Annotation of the Transcriptome for the Free-Living Testate Amoeba Arcella intermedia.</title>
        <authorList>
            <person name="Ribeiro G.M."/>
            <person name="Porfirio-Sousa A.L."/>
            <person name="Maurer-Alcala X.X."/>
            <person name="Katz L.A."/>
            <person name="Lahr D.J.G."/>
        </authorList>
    </citation>
    <scope>NUCLEOTIDE SEQUENCE</scope>
</reference>
<proteinExistence type="predicted"/>
<dbReference type="EMBL" id="GIBP01006259">
    <property type="protein sequence ID" value="NDV35228.1"/>
    <property type="molecule type" value="Transcribed_RNA"/>
</dbReference>
<dbReference type="PANTHER" id="PTHR24111">
    <property type="entry name" value="LEUCINE-RICH REPEAT-CONTAINING PROTEIN 34"/>
    <property type="match status" value="1"/>
</dbReference>
<dbReference type="InterPro" id="IPR032675">
    <property type="entry name" value="LRR_dom_sf"/>
</dbReference>
<dbReference type="InterPro" id="IPR052201">
    <property type="entry name" value="LRR-containing_regulator"/>
</dbReference>
<evidence type="ECO:0000256" key="1">
    <source>
        <dbReference type="ARBA" id="ARBA00022737"/>
    </source>
</evidence>
<accession>A0A6B2LER8</accession>
<organism evidence="2">
    <name type="scientific">Arcella intermedia</name>
    <dbReference type="NCBI Taxonomy" id="1963864"/>
    <lineage>
        <taxon>Eukaryota</taxon>
        <taxon>Amoebozoa</taxon>
        <taxon>Tubulinea</taxon>
        <taxon>Elardia</taxon>
        <taxon>Arcellinida</taxon>
        <taxon>Sphaerothecina</taxon>
        <taxon>Arcellidae</taxon>
        <taxon>Arcella</taxon>
    </lineage>
</organism>